<accession>A0A1H5WKN9</accession>
<protein>
    <submittedName>
        <fullName evidence="1">Uncharacterized protein</fullName>
    </submittedName>
</protein>
<proteinExistence type="predicted"/>
<dbReference type="AlphaFoldDB" id="A0A1H5WKN9"/>
<reference evidence="1 2" key="1">
    <citation type="submission" date="2016-10" db="EMBL/GenBank/DDBJ databases">
        <authorList>
            <person name="de Groot N.N."/>
        </authorList>
    </citation>
    <scope>NUCLEOTIDE SEQUENCE [LARGE SCALE GENOMIC DNA]</scope>
    <source>
        <strain evidence="1 2">AR32</strain>
    </source>
</reference>
<dbReference type="Proteomes" id="UP000236735">
    <property type="component" value="Unassembled WGS sequence"/>
</dbReference>
<organism evidence="1 2">
    <name type="scientific">Xylanibacter ruminicola</name>
    <name type="common">Prevotella ruminicola</name>
    <dbReference type="NCBI Taxonomy" id="839"/>
    <lineage>
        <taxon>Bacteria</taxon>
        <taxon>Pseudomonadati</taxon>
        <taxon>Bacteroidota</taxon>
        <taxon>Bacteroidia</taxon>
        <taxon>Bacteroidales</taxon>
        <taxon>Prevotellaceae</taxon>
        <taxon>Xylanibacter</taxon>
    </lineage>
</organism>
<evidence type="ECO:0000313" key="2">
    <source>
        <dbReference type="Proteomes" id="UP000236735"/>
    </source>
</evidence>
<evidence type="ECO:0000313" key="1">
    <source>
        <dbReference type="EMBL" id="SEF99850.1"/>
    </source>
</evidence>
<name>A0A1H5WKN9_XYLRU</name>
<gene>
    <name evidence="1" type="ORF">SAMN05216354_2399</name>
</gene>
<sequence>MNKKVKRVLQVIGYIITLLLGGAAGSAMV</sequence>
<dbReference type="EMBL" id="FNUV01000006">
    <property type="protein sequence ID" value="SEF99850.1"/>
    <property type="molecule type" value="Genomic_DNA"/>
</dbReference>